<dbReference type="Pfam" id="PF14534">
    <property type="entry name" value="DUF4440"/>
    <property type="match status" value="1"/>
</dbReference>
<name>A0ABP9AMK5_9SPHI</name>
<evidence type="ECO:0000313" key="3">
    <source>
        <dbReference type="Proteomes" id="UP001501411"/>
    </source>
</evidence>
<reference evidence="3" key="1">
    <citation type="journal article" date="2019" name="Int. J. Syst. Evol. Microbiol.">
        <title>The Global Catalogue of Microorganisms (GCM) 10K type strain sequencing project: providing services to taxonomists for standard genome sequencing and annotation.</title>
        <authorList>
            <consortium name="The Broad Institute Genomics Platform"/>
            <consortium name="The Broad Institute Genome Sequencing Center for Infectious Disease"/>
            <person name="Wu L."/>
            <person name="Ma J."/>
        </authorList>
    </citation>
    <scope>NUCLEOTIDE SEQUENCE [LARGE SCALE GENOMIC DNA]</scope>
    <source>
        <strain evidence="3">JCM 18200</strain>
    </source>
</reference>
<protein>
    <recommendedName>
        <fullName evidence="1">DUF4440 domain-containing protein</fullName>
    </recommendedName>
</protein>
<accession>A0ABP9AMK5</accession>
<gene>
    <name evidence="2" type="ORF">GCM10023231_07640</name>
</gene>
<comment type="caution">
    <text evidence="2">The sequence shown here is derived from an EMBL/GenBank/DDBJ whole genome shotgun (WGS) entry which is preliminary data.</text>
</comment>
<sequence length="126" mass="14467">MLHAQEQPIQTIKKVMKKQEDAWNAGDIPKFMETYWKSDSLLFVGQQGPIYGWQGAFNRYQKAYPDRASMGNLQFQLLRIDALSTSCYFVLGNWKLTRTKGNIGGTFTLLFKEINGQWVIVADHTS</sequence>
<dbReference type="Proteomes" id="UP001501411">
    <property type="component" value="Unassembled WGS sequence"/>
</dbReference>
<feature type="domain" description="DUF4440" evidence="1">
    <location>
        <begin position="12"/>
        <end position="120"/>
    </location>
</feature>
<organism evidence="2 3">
    <name type="scientific">Olivibacter ginsenosidimutans</name>
    <dbReference type="NCBI Taxonomy" id="1176537"/>
    <lineage>
        <taxon>Bacteria</taxon>
        <taxon>Pseudomonadati</taxon>
        <taxon>Bacteroidota</taxon>
        <taxon>Sphingobacteriia</taxon>
        <taxon>Sphingobacteriales</taxon>
        <taxon>Sphingobacteriaceae</taxon>
        <taxon>Olivibacter</taxon>
    </lineage>
</organism>
<dbReference type="Gene3D" id="3.10.450.50">
    <property type="match status" value="1"/>
</dbReference>
<dbReference type="SUPFAM" id="SSF54427">
    <property type="entry name" value="NTF2-like"/>
    <property type="match status" value="1"/>
</dbReference>
<evidence type="ECO:0000259" key="1">
    <source>
        <dbReference type="Pfam" id="PF14534"/>
    </source>
</evidence>
<proteinExistence type="predicted"/>
<dbReference type="InterPro" id="IPR027843">
    <property type="entry name" value="DUF4440"/>
</dbReference>
<dbReference type="EMBL" id="BAABIQ010000005">
    <property type="protein sequence ID" value="GAA4782449.1"/>
    <property type="molecule type" value="Genomic_DNA"/>
</dbReference>
<keyword evidence="3" id="KW-1185">Reference proteome</keyword>
<dbReference type="InterPro" id="IPR032710">
    <property type="entry name" value="NTF2-like_dom_sf"/>
</dbReference>
<evidence type="ECO:0000313" key="2">
    <source>
        <dbReference type="EMBL" id="GAA4782449.1"/>
    </source>
</evidence>